<name>A0ABX0Q0J7_9GAMM</name>
<feature type="domain" description="FAD/NAD(P)-binding" evidence="5">
    <location>
        <begin position="3"/>
        <end position="303"/>
    </location>
</feature>
<keyword evidence="7" id="KW-1185">Reference proteome</keyword>
<protein>
    <submittedName>
        <fullName evidence="6">FAD-dependent oxidoreductase</fullName>
    </submittedName>
</protein>
<dbReference type="Pfam" id="PF07992">
    <property type="entry name" value="Pyr_redox_2"/>
    <property type="match status" value="1"/>
</dbReference>
<sequence>MAHIVVLGAGLGGIAAAYDLRAALGTDHRITVVGDGPFFNFTPSNPWIAVGWRKPEQIRVALEGPLGKHDIAFKPVPAQSVQPGDKRLVLVDGQVIDYDYLVITSGPRLAFDEVAGLGPDGGFTQSVCTGPHAEHAWEAYQAFLNHPGPVVVGAVQGASCYGPAYEFAMIVDADLRRRKLRDLVPMTFVTAEPYIGHMGLGGIGDSKGMLEAALRQRDIRWITNAKVTSIDAHMVKVDEMDDQGHVHRSHELPQAYAMFIPAFTGVPALRGVEGLTNPRGFVVIDKHQRNPTFPEVFAAGVCVAIPPVEATPVPTGAPKTGFMIESMVGAIVANIKSALDGRPPEAEATWNAVCLADMGDTGAAFVALPQIPPRNVVWIKEGKWVRLAKAAFEKYFLNKVRTGNTHPVIETYVLKLLGIHPLKGERAAK</sequence>
<keyword evidence="4" id="KW-0560">Oxidoreductase</keyword>
<dbReference type="SUPFAM" id="SSF51905">
    <property type="entry name" value="FAD/NAD(P)-binding domain"/>
    <property type="match status" value="2"/>
</dbReference>
<evidence type="ECO:0000256" key="3">
    <source>
        <dbReference type="ARBA" id="ARBA00022827"/>
    </source>
</evidence>
<organism evidence="6 7">
    <name type="scientific">Luteibacter jiangsuensis</name>
    <dbReference type="NCBI Taxonomy" id="637577"/>
    <lineage>
        <taxon>Bacteria</taxon>
        <taxon>Pseudomonadati</taxon>
        <taxon>Pseudomonadota</taxon>
        <taxon>Gammaproteobacteria</taxon>
        <taxon>Lysobacterales</taxon>
        <taxon>Rhodanobacteraceae</taxon>
        <taxon>Luteibacter</taxon>
    </lineage>
</organism>
<comment type="caution">
    <text evidence="6">The sequence shown here is derived from an EMBL/GenBank/DDBJ whole genome shotgun (WGS) entry which is preliminary data.</text>
</comment>
<evidence type="ECO:0000256" key="1">
    <source>
        <dbReference type="ARBA" id="ARBA00001974"/>
    </source>
</evidence>
<dbReference type="EMBL" id="JAAQQR010000001">
    <property type="protein sequence ID" value="NID03271.1"/>
    <property type="molecule type" value="Genomic_DNA"/>
</dbReference>
<dbReference type="RefSeq" id="WP_167121877.1">
    <property type="nucleotide sequence ID" value="NZ_JAAQQR010000001.1"/>
</dbReference>
<gene>
    <name evidence="6" type="ORF">HBF26_00120</name>
</gene>
<evidence type="ECO:0000313" key="7">
    <source>
        <dbReference type="Proteomes" id="UP001429601"/>
    </source>
</evidence>
<dbReference type="PANTHER" id="PTHR42913">
    <property type="entry name" value="APOPTOSIS-INDUCING FACTOR 1"/>
    <property type="match status" value="1"/>
</dbReference>
<evidence type="ECO:0000256" key="2">
    <source>
        <dbReference type="ARBA" id="ARBA00022630"/>
    </source>
</evidence>
<evidence type="ECO:0000259" key="5">
    <source>
        <dbReference type="Pfam" id="PF07992"/>
    </source>
</evidence>
<comment type="cofactor">
    <cofactor evidence="1">
        <name>FAD</name>
        <dbReference type="ChEBI" id="CHEBI:57692"/>
    </cofactor>
</comment>
<evidence type="ECO:0000313" key="6">
    <source>
        <dbReference type="EMBL" id="NID03271.1"/>
    </source>
</evidence>
<keyword evidence="2" id="KW-0285">Flavoprotein</keyword>
<dbReference type="Gene3D" id="3.50.50.100">
    <property type="match status" value="1"/>
</dbReference>
<dbReference type="InterPro" id="IPR051169">
    <property type="entry name" value="NADH-Q_oxidoreductase"/>
</dbReference>
<evidence type="ECO:0000256" key="4">
    <source>
        <dbReference type="ARBA" id="ARBA00023002"/>
    </source>
</evidence>
<dbReference type="PANTHER" id="PTHR42913:SF6">
    <property type="entry name" value="SULFIDE-QUINONE REDUCTASE"/>
    <property type="match status" value="1"/>
</dbReference>
<reference evidence="6 7" key="1">
    <citation type="journal article" date="2011" name="Curr. Microbiol.">
        <title>Luteibacter jiangsuensis sp. nov.: a methamidophos-degrading bacterium isolated from a methamidophos-manufacturing factory.</title>
        <authorList>
            <person name="Wang L."/>
            <person name="Wang G.L."/>
            <person name="Li S.P."/>
            <person name="Jiang J.D."/>
        </authorList>
    </citation>
    <scope>NUCLEOTIDE SEQUENCE [LARGE SCALE GENOMIC DNA]</scope>
    <source>
        <strain evidence="6 7">CGMCC 1.10133</strain>
    </source>
</reference>
<dbReference type="Proteomes" id="UP001429601">
    <property type="component" value="Unassembled WGS sequence"/>
</dbReference>
<proteinExistence type="predicted"/>
<dbReference type="InterPro" id="IPR023753">
    <property type="entry name" value="FAD/NAD-binding_dom"/>
</dbReference>
<accession>A0ABX0Q0J7</accession>
<dbReference type="InterPro" id="IPR036188">
    <property type="entry name" value="FAD/NAD-bd_sf"/>
</dbReference>
<keyword evidence="3" id="KW-0274">FAD</keyword>